<dbReference type="InterPro" id="IPR042089">
    <property type="entry name" value="Peptidase_M13_dom_2"/>
</dbReference>
<keyword evidence="7" id="KW-0862">Zinc</keyword>
<evidence type="ECO:0000256" key="2">
    <source>
        <dbReference type="ARBA" id="ARBA00004401"/>
    </source>
</evidence>
<keyword evidence="10" id="KW-1133">Transmembrane helix</keyword>
<evidence type="ECO:0000256" key="5">
    <source>
        <dbReference type="ARBA" id="ARBA00022723"/>
    </source>
</evidence>
<feature type="transmembrane region" description="Helical" evidence="10">
    <location>
        <begin position="28"/>
        <end position="49"/>
    </location>
</feature>
<keyword evidence="4" id="KW-0645">Protease</keyword>
<feature type="region of interest" description="Disordered" evidence="9">
    <location>
        <begin position="316"/>
        <end position="338"/>
    </location>
</feature>
<keyword evidence="6" id="KW-0378">Hydrolase</keyword>
<evidence type="ECO:0000313" key="14">
    <source>
        <dbReference type="RefSeq" id="XP_014481809.1"/>
    </source>
</evidence>
<evidence type="ECO:0000256" key="9">
    <source>
        <dbReference type="SAM" id="MobiDB-lite"/>
    </source>
</evidence>
<dbReference type="Gene3D" id="3.40.390.10">
    <property type="entry name" value="Collagenase (Catalytic Domain)"/>
    <property type="match status" value="1"/>
</dbReference>
<keyword evidence="10" id="KW-0472">Membrane</keyword>
<dbReference type="PANTHER" id="PTHR11733">
    <property type="entry name" value="ZINC METALLOPROTEASE FAMILY M13 NEPRILYSIN-RELATED"/>
    <property type="match status" value="1"/>
</dbReference>
<evidence type="ECO:0000259" key="12">
    <source>
        <dbReference type="Pfam" id="PF05649"/>
    </source>
</evidence>
<feature type="compositionally biased region" description="Basic and acidic residues" evidence="9">
    <location>
        <begin position="58"/>
        <end position="75"/>
    </location>
</feature>
<dbReference type="GO" id="GO:0004222">
    <property type="term" value="F:metalloendopeptidase activity"/>
    <property type="evidence" value="ECO:0007669"/>
    <property type="project" value="InterPro"/>
</dbReference>
<feature type="domain" description="Peptidase M13 C-terminal" evidence="11">
    <location>
        <begin position="1147"/>
        <end position="1352"/>
    </location>
</feature>
<keyword evidence="13" id="KW-1185">Reference proteome</keyword>
<dbReference type="SUPFAM" id="SSF55486">
    <property type="entry name" value="Metalloproteases ('zincins'), catalytic domain"/>
    <property type="match status" value="1"/>
</dbReference>
<dbReference type="InterPro" id="IPR000718">
    <property type="entry name" value="Peptidase_M13"/>
</dbReference>
<gene>
    <name evidence="14" type="primary">LOC106748107</name>
</gene>
<keyword evidence="5" id="KW-0479">Metal-binding</keyword>
<evidence type="ECO:0000256" key="8">
    <source>
        <dbReference type="ARBA" id="ARBA00023049"/>
    </source>
</evidence>
<sequence length="1366" mass="153921">MPCRQTYEMNKREINKAAQRDQSYRNCLIALLIFFFLCIILILACLPWKTRSRQGYGNDEHGDPKSQHGERVKESEDIMSAATTVVDDVIKSSNVSWREDVEGPDTHEDFKDGKAQDETTTPSRGIFMAEYEDYFTEDSSETNTRQPEEDEAVTASEDIMVASRQETPTSMSSTFSIGLVENVTANSTDGYVTSTVEGATGRVTSSMLSSRRAEEATTVQYFSDEYLSSEEPELGMATDNVAISTSSTQSVGLVEDVNANSTAGHLTSEDKDVIGNVTSSTLPTRFADEATTVKYSSDEYLNSENPEFNMTTDIVTTSTSPTRPSDLTEDASANSTDEYVTSRVKGAIGSVTSSTTGFTEEATTVQYSSSEYYSSGKPELSAATDNVITSASSSIQPAGLAEDAVANSTGEYMTSEANVATDNVASSTSPTRLNYLEGSSTANSIDTHEISRTVVTAINPSTNLEENTNTENSSDSYHYPQESQSIATVIYRRTTTPTTTQFKEDEFTETSTEGYLNRKNESTTTYDGALINSDDATRGSSPVTEDNTLFLSKDFPTTTATTGITNVAEDITNVTASARSQNEAVEIMYNESTTPVATEKSSTYNYTNVSAFSTSTMPRIRITSFLSHNNTTTTALPLPDEERDVCYTEHCKRTASKMLSYMNHLADPCDDFYEYACGGFEANPQVIDGDLVRQTKNYQRIARQMASEKREIAHSAFATYYDSCVQYERTVNFNERVKMAIDALKDVGKFYINATWSDNYTDFTNLFLQLILHHSALLFDIVPKFDEFHPAHFTLQISLPKYESPFMTEHADDLCSEDELETEEHYVDLEALYGNYKKCKKNEEEFLRSIKEALTVFRVFKDFNDSYLTLDLQSQYIEKTVHDVDSIIMRGYFSYFPSKDKIQEVYARNIYDKISLKGLHSSLVNWTQLVHSLLGADMIEANSINDNDLHIYLYGGLMKGLHELKQFAKQDPMSLNNAIMALYAHKLYRELVLSRRNDVKSHCLQVATNLLRLEASSLYISSFSNYEIRKMNELIETSFNDLKRTLKQKTEEAEWTKESGREGLLAKVDSLTLSLPALSYYRDRDSLYSDYNMSQTILYSNYFNNSMILLKRYRTLMYAVLRQVDGEKRIWSHYATPFQPKARVIYDSNLVVIPYGITDWSSMNEVHTLSYILLATLGNLIAHQIAHHFDANGLFSWTLSKSMIYEDEMNEMNSDDYINCHKDNLYQAPMNFTLPYTEQTVSLTIPQLTLNERLSDIVGLRLAYDTLALTRSNAEKRLPWIKLRIEQLFYLAYAQMYCTKSPLTSSYVSLYESEDLPSRIRVFVSASNNKFVADEWSCPMGSQIAPNDVCSVFPYIDSKESMRAPV</sequence>
<evidence type="ECO:0000256" key="7">
    <source>
        <dbReference type="ARBA" id="ARBA00022833"/>
    </source>
</evidence>
<dbReference type="Pfam" id="PF05649">
    <property type="entry name" value="Peptidase_M13_N"/>
    <property type="match status" value="1"/>
</dbReference>
<feature type="domain" description="Peptidase M13 N-terminal" evidence="12">
    <location>
        <begin position="668"/>
        <end position="1072"/>
    </location>
</feature>
<feature type="region of interest" description="Disordered" evidence="9">
    <location>
        <begin position="136"/>
        <end position="156"/>
    </location>
</feature>
<feature type="region of interest" description="Disordered" evidence="9">
    <location>
        <begin position="95"/>
        <end position="123"/>
    </location>
</feature>
<evidence type="ECO:0000256" key="6">
    <source>
        <dbReference type="ARBA" id="ARBA00022801"/>
    </source>
</evidence>
<keyword evidence="8" id="KW-0482">Metalloprotease</keyword>
<protein>
    <submittedName>
        <fullName evidence="14">Uncharacterized protein LOC106748107</fullName>
    </submittedName>
</protein>
<evidence type="ECO:0000259" key="11">
    <source>
        <dbReference type="Pfam" id="PF01431"/>
    </source>
</evidence>
<organism evidence="13 14">
    <name type="scientific">Dinoponera quadriceps</name>
    <name type="common">South American ant</name>
    <dbReference type="NCBI Taxonomy" id="609295"/>
    <lineage>
        <taxon>Eukaryota</taxon>
        <taxon>Metazoa</taxon>
        <taxon>Ecdysozoa</taxon>
        <taxon>Arthropoda</taxon>
        <taxon>Hexapoda</taxon>
        <taxon>Insecta</taxon>
        <taxon>Pterygota</taxon>
        <taxon>Neoptera</taxon>
        <taxon>Endopterygota</taxon>
        <taxon>Hymenoptera</taxon>
        <taxon>Apocrita</taxon>
        <taxon>Aculeata</taxon>
        <taxon>Formicoidea</taxon>
        <taxon>Formicidae</taxon>
        <taxon>Ponerinae</taxon>
        <taxon>Ponerini</taxon>
        <taxon>Dinoponera</taxon>
    </lineage>
</organism>
<dbReference type="GeneID" id="106748107"/>
<evidence type="ECO:0000256" key="10">
    <source>
        <dbReference type="SAM" id="Phobius"/>
    </source>
</evidence>
<evidence type="ECO:0000313" key="13">
    <source>
        <dbReference type="Proteomes" id="UP000515204"/>
    </source>
</evidence>
<dbReference type="InterPro" id="IPR024079">
    <property type="entry name" value="MetalloPept_cat_dom_sf"/>
</dbReference>
<dbReference type="InterPro" id="IPR008753">
    <property type="entry name" value="Peptidase_M13_N"/>
</dbReference>
<reference evidence="14" key="1">
    <citation type="submission" date="2025-08" db="UniProtKB">
        <authorList>
            <consortium name="RefSeq"/>
        </authorList>
    </citation>
    <scope>IDENTIFICATION</scope>
</reference>
<proteinExistence type="inferred from homology"/>
<dbReference type="InterPro" id="IPR018497">
    <property type="entry name" value="Peptidase_M13_C"/>
</dbReference>
<dbReference type="RefSeq" id="XP_014481809.1">
    <property type="nucleotide sequence ID" value="XM_014626323.1"/>
</dbReference>
<evidence type="ECO:0000256" key="3">
    <source>
        <dbReference type="ARBA" id="ARBA00007357"/>
    </source>
</evidence>
<comment type="cofactor">
    <cofactor evidence="1">
        <name>Zn(2+)</name>
        <dbReference type="ChEBI" id="CHEBI:29105"/>
    </cofactor>
</comment>
<dbReference type="PANTHER" id="PTHR11733:SF240">
    <property type="entry name" value="GH14155P-RELATED"/>
    <property type="match status" value="1"/>
</dbReference>
<keyword evidence="10" id="KW-0812">Transmembrane</keyword>
<feature type="compositionally biased region" description="Basic and acidic residues" evidence="9">
    <location>
        <begin position="97"/>
        <end position="117"/>
    </location>
</feature>
<feature type="region of interest" description="Disordered" evidence="9">
    <location>
        <begin position="55"/>
        <end position="75"/>
    </location>
</feature>
<evidence type="ECO:0000256" key="4">
    <source>
        <dbReference type="ARBA" id="ARBA00022670"/>
    </source>
</evidence>
<dbReference type="GO" id="GO:0016485">
    <property type="term" value="P:protein processing"/>
    <property type="evidence" value="ECO:0007669"/>
    <property type="project" value="TreeGrafter"/>
</dbReference>
<dbReference type="OrthoDB" id="5808441at2759"/>
<dbReference type="Pfam" id="PF01431">
    <property type="entry name" value="Peptidase_M13"/>
    <property type="match status" value="1"/>
</dbReference>
<evidence type="ECO:0000256" key="1">
    <source>
        <dbReference type="ARBA" id="ARBA00001947"/>
    </source>
</evidence>
<dbReference type="Gene3D" id="1.10.1380.10">
    <property type="entry name" value="Neutral endopeptidase , domain2"/>
    <property type="match status" value="1"/>
</dbReference>
<accession>A0A6P3XUU6</accession>
<name>A0A6P3XUU6_DINQU</name>
<dbReference type="KEGG" id="dqu:106748107"/>
<dbReference type="PROSITE" id="PS51885">
    <property type="entry name" value="NEPRILYSIN"/>
    <property type="match status" value="1"/>
</dbReference>
<dbReference type="GO" id="GO:0005886">
    <property type="term" value="C:plasma membrane"/>
    <property type="evidence" value="ECO:0007669"/>
    <property type="project" value="UniProtKB-SubCell"/>
</dbReference>
<comment type="subcellular location">
    <subcellularLocation>
        <location evidence="2">Cell membrane</location>
        <topology evidence="2">Single-pass type II membrane protein</topology>
    </subcellularLocation>
</comment>
<dbReference type="GO" id="GO:0046872">
    <property type="term" value="F:metal ion binding"/>
    <property type="evidence" value="ECO:0007669"/>
    <property type="project" value="UniProtKB-KW"/>
</dbReference>
<comment type="similarity">
    <text evidence="3">Belongs to the peptidase M13 family.</text>
</comment>
<dbReference type="Proteomes" id="UP000515204">
    <property type="component" value="Unplaced"/>
</dbReference>